<dbReference type="AlphaFoldDB" id="A0A4Y9R3Z0"/>
<proteinExistence type="predicted"/>
<comment type="caution">
    <text evidence="3">The sequence shown here is derived from an EMBL/GenBank/DDBJ whole genome shotgun (WGS) entry which is preliminary data.</text>
</comment>
<organism evidence="3 4">
    <name type="scientific">Orlajensenia leifsoniae</name>
    <dbReference type="NCBI Taxonomy" id="2561933"/>
    <lineage>
        <taxon>Bacteria</taxon>
        <taxon>Bacillati</taxon>
        <taxon>Actinomycetota</taxon>
        <taxon>Actinomycetes</taxon>
        <taxon>Micrococcales</taxon>
        <taxon>Microbacteriaceae</taxon>
        <taxon>Orlajensenia</taxon>
    </lineage>
</organism>
<reference evidence="3 4" key="1">
    <citation type="journal article" date="2018" name="J. Microbiol.">
        <title>Leifsonia flava sp. nov., a novel actinobacterium isolated from the rhizosphere of Aquilegia viridiflora.</title>
        <authorList>
            <person name="Cai Y."/>
            <person name="Tao W.Z."/>
            <person name="Ma Y.J."/>
            <person name="Cheng J."/>
            <person name="Zhang M.Y."/>
            <person name="Zhang Y.X."/>
        </authorList>
    </citation>
    <scope>NUCLEOTIDE SEQUENCE [LARGE SCALE GENOMIC DNA]</scope>
    <source>
        <strain evidence="3 4">SYP-B2174</strain>
    </source>
</reference>
<sequence length="294" mass="31958">MRTAMVTTPVLEIAYEEAGNPDGPPVVLLHGFPYDVRAYDGVAARLAEAGARVVVPWLRGFGRTRFRSEETLRSGQQGALAADLLDLLDALGIERTVVAGYDWGGRAACIVAALHPERVAGLVTVGGYNVQDLAKGAEAGPHEFEPSYWYKFFLHSEWGRSGLERNREAFCLRLWELWSPTWTEASAAFSASASSLANPDFVDVVVHSYRHRSGLVAGDPRYDDIEGRIARMPQISVPTVSLDSGADGVAGDDDSRIDLPHFTGSFDRILLPGIGHNVPQEAPDAFADAVLRLR</sequence>
<evidence type="ECO:0000313" key="3">
    <source>
        <dbReference type="EMBL" id="TFV98165.1"/>
    </source>
</evidence>
<dbReference type="GO" id="GO:0016787">
    <property type="term" value="F:hydrolase activity"/>
    <property type="evidence" value="ECO:0007669"/>
    <property type="project" value="UniProtKB-KW"/>
</dbReference>
<dbReference type="InterPro" id="IPR029058">
    <property type="entry name" value="AB_hydrolase_fold"/>
</dbReference>
<feature type="domain" description="AB hydrolase-1" evidence="2">
    <location>
        <begin position="24"/>
        <end position="143"/>
    </location>
</feature>
<protein>
    <submittedName>
        <fullName evidence="3">Alpha/beta hydrolase</fullName>
    </submittedName>
</protein>
<dbReference type="InterPro" id="IPR000073">
    <property type="entry name" value="AB_hydrolase_1"/>
</dbReference>
<evidence type="ECO:0000259" key="2">
    <source>
        <dbReference type="Pfam" id="PF00561"/>
    </source>
</evidence>
<keyword evidence="1 3" id="KW-0378">Hydrolase</keyword>
<dbReference type="Proteomes" id="UP000298127">
    <property type="component" value="Unassembled WGS sequence"/>
</dbReference>
<evidence type="ECO:0000256" key="1">
    <source>
        <dbReference type="ARBA" id="ARBA00022801"/>
    </source>
</evidence>
<dbReference type="SUPFAM" id="SSF53474">
    <property type="entry name" value="alpha/beta-Hydrolases"/>
    <property type="match status" value="1"/>
</dbReference>
<dbReference type="PRINTS" id="PR00412">
    <property type="entry name" value="EPOXHYDRLASE"/>
</dbReference>
<dbReference type="RefSeq" id="WP_135120167.1">
    <property type="nucleotide sequence ID" value="NZ_SPQZ01000003.1"/>
</dbReference>
<dbReference type="PANTHER" id="PTHR43329">
    <property type="entry name" value="EPOXIDE HYDROLASE"/>
    <property type="match status" value="1"/>
</dbReference>
<gene>
    <name evidence="3" type="ORF">E4M00_09070</name>
</gene>
<keyword evidence="4" id="KW-1185">Reference proteome</keyword>
<dbReference type="InterPro" id="IPR000639">
    <property type="entry name" value="Epox_hydrolase-like"/>
</dbReference>
<dbReference type="Pfam" id="PF00561">
    <property type="entry name" value="Abhydrolase_1"/>
    <property type="match status" value="1"/>
</dbReference>
<name>A0A4Y9R3Z0_9MICO</name>
<dbReference type="EMBL" id="SPQZ01000003">
    <property type="protein sequence ID" value="TFV98165.1"/>
    <property type="molecule type" value="Genomic_DNA"/>
</dbReference>
<dbReference type="Gene3D" id="3.40.50.1820">
    <property type="entry name" value="alpha/beta hydrolase"/>
    <property type="match status" value="1"/>
</dbReference>
<accession>A0A4Y9R3Z0</accession>
<evidence type="ECO:0000313" key="4">
    <source>
        <dbReference type="Proteomes" id="UP000298127"/>
    </source>
</evidence>